<dbReference type="PROSITE" id="PS51257">
    <property type="entry name" value="PROKAR_LIPOPROTEIN"/>
    <property type="match status" value="1"/>
</dbReference>
<dbReference type="EMBL" id="JBAWKB010000001">
    <property type="protein sequence ID" value="MFH6771062.1"/>
    <property type="molecule type" value="Genomic_DNA"/>
</dbReference>
<proteinExistence type="predicted"/>
<sequence length="158" mass="18126">MKQLYLGILVLSLTSCKYFDVKKTSSESILKEKLETFDWNDVDEYPSFSFCDSLIEKQAVKHCFENYITKNILNFLEKEKLVVTHDVSDTITLDFQISEKGEISLSDFEVDSLTLREIPNINSLIQNSIGALPKIYPATKQGQQVKTKFELPLVIHVK</sequence>
<evidence type="ECO:0008006" key="3">
    <source>
        <dbReference type="Google" id="ProtNLM"/>
    </source>
</evidence>
<dbReference type="RefSeq" id="WP_344739920.1">
    <property type="nucleotide sequence ID" value="NZ_BAABAY010000001.1"/>
</dbReference>
<evidence type="ECO:0000313" key="1">
    <source>
        <dbReference type="EMBL" id="MFH6771062.1"/>
    </source>
</evidence>
<keyword evidence="2" id="KW-1185">Reference proteome</keyword>
<organism evidence="1 2">
    <name type="scientific">Gaetbulibacter aestuarii</name>
    <dbReference type="NCBI Taxonomy" id="1502358"/>
    <lineage>
        <taxon>Bacteria</taxon>
        <taxon>Pseudomonadati</taxon>
        <taxon>Bacteroidota</taxon>
        <taxon>Flavobacteriia</taxon>
        <taxon>Flavobacteriales</taxon>
        <taxon>Flavobacteriaceae</taxon>
        <taxon>Gaetbulibacter</taxon>
    </lineage>
</organism>
<evidence type="ECO:0000313" key="2">
    <source>
        <dbReference type="Proteomes" id="UP001610100"/>
    </source>
</evidence>
<name>A0ABW7MZ65_9FLAO</name>
<protein>
    <recommendedName>
        <fullName evidence="3">TonB C-terminal domain-containing protein</fullName>
    </recommendedName>
</protein>
<gene>
    <name evidence="1" type="ORF">V8G58_03875</name>
</gene>
<dbReference type="Proteomes" id="UP001610100">
    <property type="component" value="Unassembled WGS sequence"/>
</dbReference>
<comment type="caution">
    <text evidence="1">The sequence shown here is derived from an EMBL/GenBank/DDBJ whole genome shotgun (WGS) entry which is preliminary data.</text>
</comment>
<accession>A0ABW7MZ65</accession>
<reference evidence="1 2" key="1">
    <citation type="submission" date="2024-02" db="EMBL/GenBank/DDBJ databases">
        <title>A Gaetbulibacter species isolated from tidal flats and genomic insights of their niches.</title>
        <authorList>
            <person name="Ye Y."/>
        </authorList>
    </citation>
    <scope>NUCLEOTIDE SEQUENCE [LARGE SCALE GENOMIC DNA]</scope>
    <source>
        <strain evidence="1 2">KYW382</strain>
    </source>
</reference>